<dbReference type="GO" id="GO:0003700">
    <property type="term" value="F:DNA-binding transcription factor activity"/>
    <property type="evidence" value="ECO:0007669"/>
    <property type="project" value="TreeGrafter"/>
</dbReference>
<protein>
    <submittedName>
        <fullName evidence="6">AcrR family transcriptional regulator</fullName>
    </submittedName>
</protein>
<dbReference type="PANTHER" id="PTHR30055:SF151">
    <property type="entry name" value="TRANSCRIPTIONAL REGULATORY PROTEIN"/>
    <property type="match status" value="1"/>
</dbReference>
<comment type="caution">
    <text evidence="6">The sequence shown here is derived from an EMBL/GenBank/DDBJ whole genome shotgun (WGS) entry which is preliminary data.</text>
</comment>
<dbReference type="SUPFAM" id="SSF48498">
    <property type="entry name" value="Tetracyclin repressor-like, C-terminal domain"/>
    <property type="match status" value="1"/>
</dbReference>
<gene>
    <name evidence="6" type="ORF">BJ993_002793</name>
</gene>
<accession>A0A7Y9ZJX8</accession>
<evidence type="ECO:0000313" key="6">
    <source>
        <dbReference type="EMBL" id="NYI45713.1"/>
    </source>
</evidence>
<dbReference type="InterPro" id="IPR050109">
    <property type="entry name" value="HTH-type_TetR-like_transc_reg"/>
</dbReference>
<dbReference type="GO" id="GO:0045892">
    <property type="term" value="P:negative regulation of DNA-templated transcription"/>
    <property type="evidence" value="ECO:0007669"/>
    <property type="project" value="InterPro"/>
</dbReference>
<dbReference type="InterPro" id="IPR009057">
    <property type="entry name" value="Homeodomain-like_sf"/>
</dbReference>
<feature type="DNA-binding region" description="H-T-H motif" evidence="4">
    <location>
        <begin position="36"/>
        <end position="55"/>
    </location>
</feature>
<keyword evidence="1" id="KW-0805">Transcription regulation</keyword>
<feature type="domain" description="HTH tetR-type" evidence="5">
    <location>
        <begin position="15"/>
        <end position="73"/>
    </location>
</feature>
<evidence type="ECO:0000256" key="3">
    <source>
        <dbReference type="ARBA" id="ARBA00023163"/>
    </source>
</evidence>
<sequence>MPPSPTGPRPRKRAALDREAILTAATELAASGSALTFRALGSALGADPTAIYRRFRDKEELMAALLDGLIAASLAAVDRDAPWRDQLRGGALHTIDIFASHPQIGVQAAAISTGGPGELAVIDWILEQLGRAGLDKPQVVRCYAAYSSYVLAAAATLSQQQLDEAAGVPPTSWVGDLRAVDAARHPALAAVLPELLVLTGREVFLAGIDVLLDSFEALAGQPARH</sequence>
<dbReference type="PROSITE" id="PS50977">
    <property type="entry name" value="HTH_TETR_2"/>
    <property type="match status" value="1"/>
</dbReference>
<evidence type="ECO:0000313" key="7">
    <source>
        <dbReference type="Proteomes" id="UP000562045"/>
    </source>
</evidence>
<dbReference type="Pfam" id="PF00440">
    <property type="entry name" value="TetR_N"/>
    <property type="match status" value="1"/>
</dbReference>
<dbReference type="AlphaFoldDB" id="A0A7Y9ZJX8"/>
<keyword evidence="2 4" id="KW-0238">DNA-binding</keyword>
<dbReference type="InterPro" id="IPR001647">
    <property type="entry name" value="HTH_TetR"/>
</dbReference>
<reference evidence="6 7" key="1">
    <citation type="submission" date="2020-07" db="EMBL/GenBank/DDBJ databases">
        <title>Sequencing the genomes of 1000 actinobacteria strains.</title>
        <authorList>
            <person name="Klenk H.-P."/>
        </authorList>
    </citation>
    <scope>NUCLEOTIDE SEQUENCE [LARGE SCALE GENOMIC DNA]</scope>
    <source>
        <strain evidence="6 7">DSM 15131</strain>
    </source>
</reference>
<dbReference type="EMBL" id="JACBZM010000001">
    <property type="protein sequence ID" value="NYI45713.1"/>
    <property type="molecule type" value="Genomic_DNA"/>
</dbReference>
<organism evidence="6 7">
    <name type="scientific">Nocardioides aromaticivorans</name>
    <dbReference type="NCBI Taxonomy" id="200618"/>
    <lineage>
        <taxon>Bacteria</taxon>
        <taxon>Bacillati</taxon>
        <taxon>Actinomycetota</taxon>
        <taxon>Actinomycetes</taxon>
        <taxon>Propionibacteriales</taxon>
        <taxon>Nocardioidaceae</taxon>
        <taxon>Nocardioides</taxon>
    </lineage>
</organism>
<dbReference type="InterPro" id="IPR004111">
    <property type="entry name" value="Repressor_TetR_C"/>
</dbReference>
<evidence type="ECO:0000256" key="1">
    <source>
        <dbReference type="ARBA" id="ARBA00023015"/>
    </source>
</evidence>
<dbReference type="SUPFAM" id="SSF46689">
    <property type="entry name" value="Homeodomain-like"/>
    <property type="match status" value="1"/>
</dbReference>
<name>A0A7Y9ZJX8_9ACTN</name>
<dbReference type="InterPro" id="IPR036271">
    <property type="entry name" value="Tet_transcr_reg_TetR-rel_C_sf"/>
</dbReference>
<dbReference type="PANTHER" id="PTHR30055">
    <property type="entry name" value="HTH-TYPE TRANSCRIPTIONAL REGULATOR RUTR"/>
    <property type="match status" value="1"/>
</dbReference>
<evidence type="ECO:0000256" key="2">
    <source>
        <dbReference type="ARBA" id="ARBA00023125"/>
    </source>
</evidence>
<dbReference type="RefSeq" id="WP_179649363.1">
    <property type="nucleotide sequence ID" value="NZ_JACBZM010000001.1"/>
</dbReference>
<dbReference type="GO" id="GO:0000976">
    <property type="term" value="F:transcription cis-regulatory region binding"/>
    <property type="evidence" value="ECO:0007669"/>
    <property type="project" value="TreeGrafter"/>
</dbReference>
<dbReference type="Pfam" id="PF02909">
    <property type="entry name" value="TetR_C_1"/>
    <property type="match status" value="1"/>
</dbReference>
<evidence type="ECO:0000259" key="5">
    <source>
        <dbReference type="PROSITE" id="PS50977"/>
    </source>
</evidence>
<dbReference type="Gene3D" id="1.10.10.60">
    <property type="entry name" value="Homeodomain-like"/>
    <property type="match status" value="1"/>
</dbReference>
<dbReference type="Proteomes" id="UP000562045">
    <property type="component" value="Unassembled WGS sequence"/>
</dbReference>
<evidence type="ECO:0000256" key="4">
    <source>
        <dbReference type="PROSITE-ProRule" id="PRU00335"/>
    </source>
</evidence>
<keyword evidence="3" id="KW-0804">Transcription</keyword>
<proteinExistence type="predicted"/>
<dbReference type="Gene3D" id="1.10.357.10">
    <property type="entry name" value="Tetracycline Repressor, domain 2"/>
    <property type="match status" value="1"/>
</dbReference>